<dbReference type="OrthoDB" id="216186at2157"/>
<dbReference type="AlphaFoldDB" id="A0A1H1ERY1"/>
<dbReference type="EMBL" id="FNKQ01000003">
    <property type="protein sequence ID" value="SDQ91507.1"/>
    <property type="molecule type" value="Genomic_DNA"/>
</dbReference>
<dbReference type="Proteomes" id="UP000199289">
    <property type="component" value="Unassembled WGS sequence"/>
</dbReference>
<sequence length="50" mass="5504">MDLLMCRSCGEFTEAVEEDRRLVPTKDGCPHCGEVEFKNTGTGNTVQLGE</sequence>
<gene>
    <name evidence="1" type="ORF">SAMN05216278_3037</name>
</gene>
<reference evidence="2" key="1">
    <citation type="submission" date="2016-10" db="EMBL/GenBank/DDBJ databases">
        <authorList>
            <person name="Varghese N."/>
            <person name="Submissions S."/>
        </authorList>
    </citation>
    <scope>NUCLEOTIDE SEQUENCE [LARGE SCALE GENOMIC DNA]</scope>
    <source>
        <strain evidence="2">CGMCC 1.12397</strain>
    </source>
</reference>
<evidence type="ECO:0000313" key="1">
    <source>
        <dbReference type="EMBL" id="SDQ91507.1"/>
    </source>
</evidence>
<evidence type="ECO:0008006" key="3">
    <source>
        <dbReference type="Google" id="ProtNLM"/>
    </source>
</evidence>
<evidence type="ECO:0000313" key="2">
    <source>
        <dbReference type="Proteomes" id="UP000199289"/>
    </source>
</evidence>
<dbReference type="RefSeq" id="WP_175454464.1">
    <property type="nucleotide sequence ID" value="NZ_FNKQ01000003.1"/>
</dbReference>
<proteinExistence type="predicted"/>
<accession>A0A1H1ERY1</accession>
<organism evidence="1 2">
    <name type="scientific">Halopelagius longus</name>
    <dbReference type="NCBI Taxonomy" id="1236180"/>
    <lineage>
        <taxon>Archaea</taxon>
        <taxon>Methanobacteriati</taxon>
        <taxon>Methanobacteriota</taxon>
        <taxon>Stenosarchaea group</taxon>
        <taxon>Halobacteria</taxon>
        <taxon>Halobacteriales</taxon>
        <taxon>Haloferacaceae</taxon>
    </lineage>
</organism>
<name>A0A1H1ERY1_9EURY</name>
<protein>
    <recommendedName>
        <fullName evidence="3">Small CPxCG-related zinc finger protein</fullName>
    </recommendedName>
</protein>